<evidence type="ECO:0000256" key="2">
    <source>
        <dbReference type="ARBA" id="ARBA00020672"/>
    </source>
</evidence>
<dbReference type="SUPFAM" id="SSF53474">
    <property type="entry name" value="alpha/beta-Hydrolases"/>
    <property type="match status" value="1"/>
</dbReference>
<dbReference type="EC" id="3.1.1.-" evidence="6"/>
<evidence type="ECO:0000256" key="7">
    <source>
        <dbReference type="PIRSR" id="PIRSR022950-1"/>
    </source>
</evidence>
<dbReference type="Gene3D" id="3.40.50.1820">
    <property type="entry name" value="alpha/beta hydrolase"/>
    <property type="match status" value="1"/>
</dbReference>
<feature type="active site" evidence="7">
    <location>
        <position position="145"/>
    </location>
</feature>
<dbReference type="PANTHER" id="PTHR14189:SF0">
    <property type="entry name" value="PROTEIN PHOSPHATASE METHYLESTERASE 1"/>
    <property type="match status" value="1"/>
</dbReference>
<organism evidence="10 11">
    <name type="scientific">Coemansia spiralis</name>
    <dbReference type="NCBI Taxonomy" id="417178"/>
    <lineage>
        <taxon>Eukaryota</taxon>
        <taxon>Fungi</taxon>
        <taxon>Fungi incertae sedis</taxon>
        <taxon>Zoopagomycota</taxon>
        <taxon>Kickxellomycotina</taxon>
        <taxon>Kickxellomycetes</taxon>
        <taxon>Kickxellales</taxon>
        <taxon>Kickxellaceae</taxon>
        <taxon>Coemansia</taxon>
    </lineage>
</organism>
<comment type="function">
    <text evidence="6">Demethylates proteins that have been reversibly carboxymethylated.</text>
</comment>
<feature type="active site" evidence="7">
    <location>
        <position position="170"/>
    </location>
</feature>
<dbReference type="InterPro" id="IPR000639">
    <property type="entry name" value="Epox_hydrolase-like"/>
</dbReference>
<comment type="similarity">
    <text evidence="1 6">Belongs to the AB hydrolase superfamily.</text>
</comment>
<evidence type="ECO:0000256" key="1">
    <source>
        <dbReference type="ARBA" id="ARBA00008645"/>
    </source>
</evidence>
<keyword evidence="3 6" id="KW-0719">Serine esterase</keyword>
<evidence type="ECO:0000256" key="8">
    <source>
        <dbReference type="SAM" id="MobiDB-lite"/>
    </source>
</evidence>
<reference evidence="10" key="1">
    <citation type="submission" date="2022-07" db="EMBL/GenBank/DDBJ databases">
        <title>Phylogenomic reconstructions and comparative analyses of Kickxellomycotina fungi.</title>
        <authorList>
            <person name="Reynolds N.K."/>
            <person name="Stajich J.E."/>
            <person name="Barry K."/>
            <person name="Grigoriev I.V."/>
            <person name="Crous P."/>
            <person name="Smith M.E."/>
        </authorList>
    </citation>
    <scope>NUCLEOTIDE SEQUENCE</scope>
    <source>
        <strain evidence="10">NRRL 3115</strain>
    </source>
</reference>
<evidence type="ECO:0000256" key="5">
    <source>
        <dbReference type="ARBA" id="ARBA00049203"/>
    </source>
</evidence>
<comment type="catalytic activity">
    <reaction evidence="5">
        <text>[phosphatase 2A protein]-C-terminal L-leucine methyl ester + H2O = [phosphatase 2A protein]-C-terminal L-leucine + methanol + H(+)</text>
        <dbReference type="Rhea" id="RHEA:48548"/>
        <dbReference type="Rhea" id="RHEA-COMP:12134"/>
        <dbReference type="Rhea" id="RHEA-COMP:12135"/>
        <dbReference type="ChEBI" id="CHEBI:15377"/>
        <dbReference type="ChEBI" id="CHEBI:15378"/>
        <dbReference type="ChEBI" id="CHEBI:17790"/>
        <dbReference type="ChEBI" id="CHEBI:90516"/>
        <dbReference type="ChEBI" id="CHEBI:90517"/>
        <dbReference type="EC" id="3.1.1.89"/>
    </reaction>
</comment>
<feature type="region of interest" description="Disordered" evidence="8">
    <location>
        <begin position="1"/>
        <end position="26"/>
    </location>
</feature>
<evidence type="ECO:0000256" key="6">
    <source>
        <dbReference type="PIRNR" id="PIRNR022950"/>
    </source>
</evidence>
<dbReference type="Proteomes" id="UP001151518">
    <property type="component" value="Unassembled WGS sequence"/>
</dbReference>
<keyword evidence="4 6" id="KW-0378">Hydrolase</keyword>
<comment type="caution">
    <text evidence="10">The sequence shown here is derived from an EMBL/GenBank/DDBJ whole genome shotgun (WGS) entry which is preliminary data.</text>
</comment>
<dbReference type="Pfam" id="PF12697">
    <property type="entry name" value="Abhydrolase_6"/>
    <property type="match status" value="1"/>
</dbReference>
<dbReference type="InterPro" id="IPR029058">
    <property type="entry name" value="AB_hydrolase_fold"/>
</dbReference>
<dbReference type="PANTHER" id="PTHR14189">
    <property type="entry name" value="PROTEIN PHOSPHATASE METHYLESTERASE-1 RELATED"/>
    <property type="match status" value="1"/>
</dbReference>
<evidence type="ECO:0000313" key="11">
    <source>
        <dbReference type="Proteomes" id="UP001151518"/>
    </source>
</evidence>
<evidence type="ECO:0000259" key="9">
    <source>
        <dbReference type="Pfam" id="PF12697"/>
    </source>
</evidence>
<evidence type="ECO:0000256" key="4">
    <source>
        <dbReference type="ARBA" id="ARBA00022801"/>
    </source>
</evidence>
<gene>
    <name evidence="10" type="primary">PPE1</name>
    <name evidence="10" type="ORF">GGI25_002065</name>
</gene>
<feature type="active site" evidence="7">
    <location>
        <position position="300"/>
    </location>
</feature>
<dbReference type="AlphaFoldDB" id="A0A9W8G9W1"/>
<feature type="domain" description="AB hydrolase-1" evidence="9">
    <location>
        <begin position="66"/>
        <end position="310"/>
    </location>
</feature>
<dbReference type="PIRSF" id="PIRSF022950">
    <property type="entry name" value="PPase_methylesterase_euk"/>
    <property type="match status" value="1"/>
</dbReference>
<dbReference type="InterPro" id="IPR000073">
    <property type="entry name" value="AB_hydrolase_1"/>
</dbReference>
<dbReference type="InterPro" id="IPR016812">
    <property type="entry name" value="PPase_methylesterase_euk"/>
</dbReference>
<dbReference type="OrthoDB" id="194865at2759"/>
<protein>
    <recommendedName>
        <fullName evidence="2 6">Protein phosphatase methylesterase 1</fullName>
        <shortName evidence="6">PME-1</shortName>
        <ecNumber evidence="6">3.1.1.-</ecNumber>
    </recommendedName>
</protein>
<evidence type="ECO:0000313" key="10">
    <source>
        <dbReference type="EMBL" id="KAJ2678872.1"/>
    </source>
</evidence>
<sequence length="337" mass="37270">MDLRQSIFKPGNVQLPPLDDSTDSNSAHLKPLPWSNYFEDKQNVSVGDTHFNVYSSGMANTSGPVFVFHHGAGHSGLTFGLVSQYIYNSDPSHITVVAPDFRGHGDTIGENQDNLSLDRLVDDLAGIVDAMFPDNKRHIVLVGHSMGGAVVAHAAASKKIRRVLGLALIDIVEGSAMDSLSAIPAFINARPQTFRSVESAIRWHIDAEHIQNRESARLSVPSLIKPISKEDDSKVWAWRTQLMPSQRFWRGWYSELSRTFVSAPTAKLLVLAGTDRLDKELLIAQMQGKFQLELLPAAGHTIQEDLPQRVGDVVLSFWKRNQPLDISAIRRVNPVPS</sequence>
<dbReference type="PRINTS" id="PR00412">
    <property type="entry name" value="EPOXHYDRLASE"/>
</dbReference>
<name>A0A9W8G9W1_9FUNG</name>
<proteinExistence type="inferred from homology"/>
<accession>A0A9W8G9W1</accession>
<dbReference type="GO" id="GO:0051723">
    <property type="term" value="F:protein methylesterase activity"/>
    <property type="evidence" value="ECO:0007669"/>
    <property type="project" value="UniProtKB-EC"/>
</dbReference>
<dbReference type="EMBL" id="JANBTW010000017">
    <property type="protein sequence ID" value="KAJ2678872.1"/>
    <property type="molecule type" value="Genomic_DNA"/>
</dbReference>
<evidence type="ECO:0000256" key="3">
    <source>
        <dbReference type="ARBA" id="ARBA00022487"/>
    </source>
</evidence>